<sequence length="797" mass="88526">MVNTSYIPHNETELIKNGLLVCLPLRDTHTRSIFYGDSPLDHTMPLIYAELSVIILITQLLRVLLKPLRQPRVVSEIIGGVIIGPSVLSRSKKFRDNLFPERAKFITRNVGLLGFMYFLFLSGVKTDLSLLKKVGKKYWYAAGVIVVLPLLCVIFVAIPLRKSMEKEVAKVSSLIGIASEFAITSFPVIYPIIKEFNLLSSEMGRTALSIAVVSDVIGNQFLLIFDASKQGEAKSSAAYWFTLSTIVMMVSVFIGLRQAMIWIVRITPEGKPVDQIYVIAILLGVMVIGFVCDFTGIPIANGPLWLGLAVPEGPPLGETIVEKSETFILDLLMPFSYVYVGLITDVSTISSHWSILQPLFIIAVVGYITKLLSVLLISSFLNMPLRDGLALSLILSLRGQTEVLLYMHWIEVKMITPPYYAMLVVMTVMVTGIITPLLSIIYDPTRPYRVNNRRNVQHTAPNSELRIVTCIHKEENVPGLLNLLELTNPTVNSPFSVYAIHLIDLIGRAVPVFIDHHAGDGPAKKKSKKTATQSPIHNALKLFQEGRGEGNIKIHPYTSISPKKSMYQDICELALTKKASLIILPIHRDVVPDGFQTVNSSVLAHAPCSVALLVDRGFADQNLRTRQLSNYHFAFLFLGGADSREALVCADRMASRPEISLTVIRFLAHNGEGDNEMEKKLDDGLVTWFWVKNEANRQVVYREAVVRNGEETVAAIQAMKEEDDYDLWIVGRKQGINPVLLQGLTNWSQNHELGVIGDYVANTDLGGTASILVVQQQILRGRESAYSALVGKFSWCL</sequence>
<dbReference type="InterPro" id="IPR050794">
    <property type="entry name" value="CPA2_transporter"/>
</dbReference>
<dbReference type="EMBL" id="CAMAPE010000008">
    <property type="protein sequence ID" value="CAH9073328.1"/>
    <property type="molecule type" value="Genomic_DNA"/>
</dbReference>
<keyword evidence="8 10" id="KW-0472">Membrane</keyword>
<evidence type="ECO:0000259" key="11">
    <source>
        <dbReference type="Pfam" id="PF00999"/>
    </source>
</evidence>
<feature type="transmembrane region" description="Helical" evidence="10">
    <location>
        <begin position="172"/>
        <end position="193"/>
    </location>
</feature>
<evidence type="ECO:0000256" key="3">
    <source>
        <dbReference type="ARBA" id="ARBA00022538"/>
    </source>
</evidence>
<dbReference type="GO" id="GO:0006813">
    <property type="term" value="P:potassium ion transport"/>
    <property type="evidence" value="ECO:0007669"/>
    <property type="project" value="UniProtKB-KW"/>
</dbReference>
<dbReference type="Pfam" id="PF00999">
    <property type="entry name" value="Na_H_Exchanger"/>
    <property type="match status" value="1"/>
</dbReference>
<evidence type="ECO:0000256" key="4">
    <source>
        <dbReference type="ARBA" id="ARBA00022692"/>
    </source>
</evidence>
<feature type="transmembrane region" description="Helical" evidence="10">
    <location>
        <begin position="46"/>
        <end position="65"/>
    </location>
</feature>
<protein>
    <recommendedName>
        <fullName evidence="16">Cation/H+ exchanger domain-containing protein</fullName>
    </recommendedName>
</protein>
<dbReference type="Pfam" id="PF23259">
    <property type="entry name" value="CHX17_C"/>
    <property type="match status" value="1"/>
</dbReference>
<dbReference type="InterPro" id="IPR057290">
    <property type="entry name" value="CHX17_C"/>
</dbReference>
<dbReference type="Proteomes" id="UP001152484">
    <property type="component" value="Unassembled WGS sequence"/>
</dbReference>
<keyword evidence="2" id="KW-0813">Transport</keyword>
<organism evidence="14 15">
    <name type="scientific">Cuscuta europaea</name>
    <name type="common">European dodder</name>
    <dbReference type="NCBI Taxonomy" id="41803"/>
    <lineage>
        <taxon>Eukaryota</taxon>
        <taxon>Viridiplantae</taxon>
        <taxon>Streptophyta</taxon>
        <taxon>Embryophyta</taxon>
        <taxon>Tracheophyta</taxon>
        <taxon>Spermatophyta</taxon>
        <taxon>Magnoliopsida</taxon>
        <taxon>eudicotyledons</taxon>
        <taxon>Gunneridae</taxon>
        <taxon>Pentapetalae</taxon>
        <taxon>asterids</taxon>
        <taxon>lamiids</taxon>
        <taxon>Solanales</taxon>
        <taxon>Convolvulaceae</taxon>
        <taxon>Cuscuteae</taxon>
        <taxon>Cuscuta</taxon>
        <taxon>Cuscuta subgen. Cuscuta</taxon>
    </lineage>
</organism>
<evidence type="ECO:0000259" key="13">
    <source>
        <dbReference type="Pfam" id="PF23259"/>
    </source>
</evidence>
<keyword evidence="6 10" id="KW-1133">Transmembrane helix</keyword>
<dbReference type="Gene3D" id="3.40.50.12370">
    <property type="match status" value="1"/>
</dbReference>
<evidence type="ECO:0000256" key="8">
    <source>
        <dbReference type="ARBA" id="ARBA00023136"/>
    </source>
</evidence>
<gene>
    <name evidence="14" type="ORF">CEURO_LOCUS4772</name>
</gene>
<dbReference type="GO" id="GO:0015297">
    <property type="term" value="F:antiporter activity"/>
    <property type="evidence" value="ECO:0007669"/>
    <property type="project" value="InterPro"/>
</dbReference>
<dbReference type="InterPro" id="IPR038770">
    <property type="entry name" value="Na+/solute_symporter_sf"/>
</dbReference>
<feature type="domain" description="Cation/H(+) antiporter central" evidence="12">
    <location>
        <begin position="497"/>
        <end position="619"/>
    </location>
</feature>
<dbReference type="GO" id="GO:0006885">
    <property type="term" value="P:regulation of pH"/>
    <property type="evidence" value="ECO:0007669"/>
    <property type="project" value="TreeGrafter"/>
</dbReference>
<keyword evidence="4 10" id="KW-0812">Transmembrane</keyword>
<dbReference type="Pfam" id="PF23256">
    <property type="entry name" value="CHX17_2nd"/>
    <property type="match status" value="1"/>
</dbReference>
<feature type="domain" description="Cation/H(+) antiporter C-terminal" evidence="13">
    <location>
        <begin position="635"/>
        <end position="777"/>
    </location>
</feature>
<dbReference type="GO" id="GO:1902600">
    <property type="term" value="P:proton transmembrane transport"/>
    <property type="evidence" value="ECO:0007669"/>
    <property type="project" value="InterPro"/>
</dbReference>
<comment type="similarity">
    <text evidence="9">Belongs to the monovalent cation:proton antiporter 2 (CPA2) transporter (TC 2.A.37) family. CHX (TC 2.A.37.4) subfamily.</text>
</comment>
<dbReference type="AlphaFoldDB" id="A0A9P0YR53"/>
<dbReference type="PANTHER" id="PTHR32468:SF109">
    <property type="entry name" value="CATION_H(+) ANTIPORTER 24-RELATED"/>
    <property type="match status" value="1"/>
</dbReference>
<comment type="subcellular location">
    <subcellularLocation>
        <location evidence="1">Membrane</location>
        <topology evidence="1">Multi-pass membrane protein</topology>
    </subcellularLocation>
</comment>
<evidence type="ECO:0000256" key="10">
    <source>
        <dbReference type="SAM" id="Phobius"/>
    </source>
</evidence>
<reference evidence="14" key="1">
    <citation type="submission" date="2022-07" db="EMBL/GenBank/DDBJ databases">
        <authorList>
            <person name="Macas J."/>
            <person name="Novak P."/>
            <person name="Neumann P."/>
        </authorList>
    </citation>
    <scope>NUCLEOTIDE SEQUENCE</scope>
</reference>
<evidence type="ECO:0000256" key="9">
    <source>
        <dbReference type="ARBA" id="ARBA00038341"/>
    </source>
</evidence>
<name>A0A9P0YR53_CUSEU</name>
<feature type="transmembrane region" description="Helical" evidence="10">
    <location>
        <begin position="276"/>
        <end position="306"/>
    </location>
</feature>
<keyword evidence="3" id="KW-0633">Potassium transport</keyword>
<dbReference type="GO" id="GO:0012505">
    <property type="term" value="C:endomembrane system"/>
    <property type="evidence" value="ECO:0007669"/>
    <property type="project" value="TreeGrafter"/>
</dbReference>
<comment type="caution">
    <text evidence="14">The sequence shown here is derived from an EMBL/GenBank/DDBJ whole genome shotgun (WGS) entry which is preliminary data.</text>
</comment>
<dbReference type="GO" id="GO:0016020">
    <property type="term" value="C:membrane"/>
    <property type="evidence" value="ECO:0007669"/>
    <property type="project" value="UniProtKB-SubCell"/>
</dbReference>
<feature type="transmembrane region" description="Helical" evidence="10">
    <location>
        <begin position="419"/>
        <end position="442"/>
    </location>
</feature>
<proteinExistence type="inferred from homology"/>
<evidence type="ECO:0000256" key="1">
    <source>
        <dbReference type="ARBA" id="ARBA00004141"/>
    </source>
</evidence>
<feature type="domain" description="Cation/H+ exchanger transmembrane" evidence="11">
    <location>
        <begin position="55"/>
        <end position="438"/>
    </location>
</feature>
<evidence type="ECO:0000256" key="7">
    <source>
        <dbReference type="ARBA" id="ARBA00023065"/>
    </source>
</evidence>
<feature type="transmembrane region" description="Helical" evidence="10">
    <location>
        <begin position="105"/>
        <end position="126"/>
    </location>
</feature>
<feature type="transmembrane region" description="Helical" evidence="10">
    <location>
        <begin position="237"/>
        <end position="256"/>
    </location>
</feature>
<dbReference type="PANTHER" id="PTHR32468">
    <property type="entry name" value="CATION/H + ANTIPORTER"/>
    <property type="match status" value="1"/>
</dbReference>
<evidence type="ECO:0000256" key="5">
    <source>
        <dbReference type="ARBA" id="ARBA00022958"/>
    </source>
</evidence>
<keyword evidence="15" id="KW-1185">Reference proteome</keyword>
<evidence type="ECO:0000259" key="12">
    <source>
        <dbReference type="Pfam" id="PF23256"/>
    </source>
</evidence>
<evidence type="ECO:0000313" key="15">
    <source>
        <dbReference type="Proteomes" id="UP001152484"/>
    </source>
</evidence>
<evidence type="ECO:0000256" key="2">
    <source>
        <dbReference type="ARBA" id="ARBA00022448"/>
    </source>
</evidence>
<dbReference type="InterPro" id="IPR057291">
    <property type="entry name" value="CHX17_2nd"/>
</dbReference>
<keyword evidence="7" id="KW-0406">Ion transport</keyword>
<evidence type="ECO:0000313" key="14">
    <source>
        <dbReference type="EMBL" id="CAH9073328.1"/>
    </source>
</evidence>
<feature type="transmembrane region" description="Helical" evidence="10">
    <location>
        <begin position="138"/>
        <end position="160"/>
    </location>
</feature>
<dbReference type="InterPro" id="IPR006153">
    <property type="entry name" value="Cation/H_exchanger_TM"/>
</dbReference>
<evidence type="ECO:0000256" key="6">
    <source>
        <dbReference type="ARBA" id="ARBA00022989"/>
    </source>
</evidence>
<keyword evidence="5" id="KW-0630">Potassium</keyword>
<feature type="transmembrane region" description="Helical" evidence="10">
    <location>
        <begin position="389"/>
        <end position="407"/>
    </location>
</feature>
<dbReference type="Gene3D" id="1.20.1530.20">
    <property type="match status" value="1"/>
</dbReference>
<dbReference type="OrthoDB" id="1861329at2759"/>
<accession>A0A9P0YR53</accession>
<evidence type="ECO:0008006" key="16">
    <source>
        <dbReference type="Google" id="ProtNLM"/>
    </source>
</evidence>
<feature type="transmembrane region" description="Helical" evidence="10">
    <location>
        <begin position="355"/>
        <end position="377"/>
    </location>
</feature>